<evidence type="ECO:0000256" key="1">
    <source>
        <dbReference type="ARBA" id="ARBA00006226"/>
    </source>
</evidence>
<dbReference type="Proteomes" id="UP001515641">
    <property type="component" value="Unassembled WGS sequence"/>
</dbReference>
<dbReference type="InterPro" id="IPR051803">
    <property type="entry name" value="TA_system_RelE-like_toxin"/>
</dbReference>
<gene>
    <name evidence="3" type="ORF">HA052_04495</name>
</gene>
<protein>
    <submittedName>
        <fullName evidence="3">Type II toxin-antitoxin system RelE/ParE family toxin</fullName>
    </submittedName>
</protein>
<name>A0ABX0KY79_9NEIS</name>
<dbReference type="PANTHER" id="PTHR33755">
    <property type="entry name" value="TOXIN PARE1-RELATED"/>
    <property type="match status" value="1"/>
</dbReference>
<organism evidence="3 4">
    <name type="scientific">Chromobacterium fluminis</name>
    <dbReference type="NCBI Taxonomy" id="3044269"/>
    <lineage>
        <taxon>Bacteria</taxon>
        <taxon>Pseudomonadati</taxon>
        <taxon>Pseudomonadota</taxon>
        <taxon>Betaproteobacteria</taxon>
        <taxon>Neisseriales</taxon>
        <taxon>Chromobacteriaceae</taxon>
        <taxon>Chromobacterium</taxon>
    </lineage>
</organism>
<keyword evidence="2" id="KW-1277">Toxin-antitoxin system</keyword>
<comment type="caution">
    <text evidence="3">The sequence shown here is derived from an EMBL/GenBank/DDBJ whole genome shotgun (WGS) entry which is preliminary data.</text>
</comment>
<accession>A0ABX0KY79</accession>
<dbReference type="NCBIfam" id="TIGR02385">
    <property type="entry name" value="RelE_StbE"/>
    <property type="match status" value="1"/>
</dbReference>
<dbReference type="EMBL" id="JAAOMA010000004">
    <property type="protein sequence ID" value="NHR04450.1"/>
    <property type="molecule type" value="Genomic_DNA"/>
</dbReference>
<dbReference type="RefSeq" id="WP_166450967.1">
    <property type="nucleotide sequence ID" value="NZ_JAAOMA010000004.1"/>
</dbReference>
<dbReference type="PANTHER" id="PTHR33755:SF6">
    <property type="entry name" value="PLASMID STABILIZATION SYSTEM PROTEIN"/>
    <property type="match status" value="1"/>
</dbReference>
<evidence type="ECO:0000313" key="3">
    <source>
        <dbReference type="EMBL" id="NHR04450.1"/>
    </source>
</evidence>
<dbReference type="InterPro" id="IPR007712">
    <property type="entry name" value="RelE/ParE_toxin"/>
</dbReference>
<proteinExistence type="inferred from homology"/>
<comment type="similarity">
    <text evidence="1">Belongs to the RelE toxin family.</text>
</comment>
<evidence type="ECO:0000256" key="2">
    <source>
        <dbReference type="ARBA" id="ARBA00022649"/>
    </source>
</evidence>
<sequence length="97" mass="11071">MLIWKPLALADRNAILDYIAQDNPVAAVEMDERIEGCAEQLINQPQLGRRGRVAGTRERVAHPSYLLIYEVDDAGYITVLRVLHTAQSWPQTRKRDE</sequence>
<dbReference type="InterPro" id="IPR035093">
    <property type="entry name" value="RelE/ParE_toxin_dom_sf"/>
</dbReference>
<dbReference type="Gene3D" id="3.30.2310.20">
    <property type="entry name" value="RelE-like"/>
    <property type="match status" value="1"/>
</dbReference>
<dbReference type="Pfam" id="PF05016">
    <property type="entry name" value="ParE_toxin"/>
    <property type="match status" value="1"/>
</dbReference>
<evidence type="ECO:0000313" key="4">
    <source>
        <dbReference type="Proteomes" id="UP001515641"/>
    </source>
</evidence>
<reference evidence="3 4" key="1">
    <citation type="submission" date="2020-03" db="EMBL/GenBank/DDBJ databases">
        <title>Draft genome sequence of environmentally isolated cultures.</title>
        <authorList>
            <person name="Wilson H.S."/>
            <person name="De Leon M.E."/>
        </authorList>
    </citation>
    <scope>NUCLEOTIDE SEQUENCE [LARGE SCALE GENOMIC DNA]</scope>
    <source>
        <strain evidence="3 4">HSC-31F16</strain>
    </source>
</reference>
<keyword evidence="4" id="KW-1185">Reference proteome</keyword>